<evidence type="ECO:0000313" key="12">
    <source>
        <dbReference type="Proteomes" id="UP000466586"/>
    </source>
</evidence>
<dbReference type="Pfam" id="PF01909">
    <property type="entry name" value="NTP_transf_2"/>
    <property type="match status" value="1"/>
</dbReference>
<organism evidence="11 12">
    <name type="scientific">Hufsiella arboris</name>
    <dbReference type="NCBI Taxonomy" id="2695275"/>
    <lineage>
        <taxon>Bacteria</taxon>
        <taxon>Pseudomonadati</taxon>
        <taxon>Bacteroidota</taxon>
        <taxon>Sphingobacteriia</taxon>
        <taxon>Sphingobacteriales</taxon>
        <taxon>Sphingobacteriaceae</taxon>
        <taxon>Hufsiella</taxon>
    </lineage>
</organism>
<sequence>MTSEEIINYLSANKDVLKSYHVNRIGLFGSYSKGLQTAQSDIDLLVEYLPGKKSFDEFSALIDTLENEFGKNVELVTRESTTPSFYEQIKHDLKYVQINY</sequence>
<gene>
    <name evidence="11" type="ORF">GS399_12310</name>
</gene>
<evidence type="ECO:0000256" key="6">
    <source>
        <dbReference type="ARBA" id="ARBA00022741"/>
    </source>
</evidence>
<evidence type="ECO:0000256" key="3">
    <source>
        <dbReference type="ARBA" id="ARBA00022679"/>
    </source>
</evidence>
<dbReference type="GO" id="GO:0016779">
    <property type="term" value="F:nucleotidyltransferase activity"/>
    <property type="evidence" value="ECO:0007669"/>
    <property type="project" value="UniProtKB-KW"/>
</dbReference>
<comment type="similarity">
    <text evidence="9">Belongs to the MntA antitoxin family.</text>
</comment>
<keyword evidence="2" id="KW-1277">Toxin-antitoxin system</keyword>
<dbReference type="PANTHER" id="PTHR33571:SF14">
    <property type="entry name" value="PROTEIN ADENYLYLTRANSFERASE MJ0435-RELATED"/>
    <property type="match status" value="1"/>
</dbReference>
<protein>
    <submittedName>
        <fullName evidence="11">Nucleotidyltransferase</fullName>
    </submittedName>
</protein>
<accession>A0A7K1YCD9</accession>
<evidence type="ECO:0000256" key="4">
    <source>
        <dbReference type="ARBA" id="ARBA00022695"/>
    </source>
</evidence>
<comment type="cofactor">
    <cofactor evidence="1">
        <name>Mg(2+)</name>
        <dbReference type="ChEBI" id="CHEBI:18420"/>
    </cofactor>
</comment>
<keyword evidence="4" id="KW-0548">Nucleotidyltransferase</keyword>
<keyword evidence="6" id="KW-0547">Nucleotide-binding</keyword>
<dbReference type="InterPro" id="IPR002934">
    <property type="entry name" value="Polymerase_NTP_transf_dom"/>
</dbReference>
<feature type="domain" description="Polymerase nucleotidyl transferase" evidence="10">
    <location>
        <begin position="16"/>
        <end position="95"/>
    </location>
</feature>
<evidence type="ECO:0000259" key="10">
    <source>
        <dbReference type="Pfam" id="PF01909"/>
    </source>
</evidence>
<name>A0A7K1YCD9_9SPHI</name>
<evidence type="ECO:0000256" key="1">
    <source>
        <dbReference type="ARBA" id="ARBA00001946"/>
    </source>
</evidence>
<dbReference type="Proteomes" id="UP000466586">
    <property type="component" value="Unassembled WGS sequence"/>
</dbReference>
<proteinExistence type="inferred from homology"/>
<dbReference type="RefSeq" id="WP_160844937.1">
    <property type="nucleotide sequence ID" value="NZ_WVHT01000005.1"/>
</dbReference>
<dbReference type="GO" id="GO:0005524">
    <property type="term" value="F:ATP binding"/>
    <property type="evidence" value="ECO:0007669"/>
    <property type="project" value="UniProtKB-KW"/>
</dbReference>
<evidence type="ECO:0000256" key="9">
    <source>
        <dbReference type="ARBA" id="ARBA00038276"/>
    </source>
</evidence>
<keyword evidence="7" id="KW-0067">ATP-binding</keyword>
<dbReference type="AlphaFoldDB" id="A0A7K1YCD9"/>
<keyword evidence="5" id="KW-0479">Metal-binding</keyword>
<comment type="caution">
    <text evidence="11">The sequence shown here is derived from an EMBL/GenBank/DDBJ whole genome shotgun (WGS) entry which is preliminary data.</text>
</comment>
<keyword evidence="3 11" id="KW-0808">Transferase</keyword>
<evidence type="ECO:0000256" key="2">
    <source>
        <dbReference type="ARBA" id="ARBA00022649"/>
    </source>
</evidence>
<dbReference type="InterPro" id="IPR052038">
    <property type="entry name" value="Type-VII_TA_antitoxin"/>
</dbReference>
<dbReference type="CDD" id="cd05403">
    <property type="entry name" value="NT_KNTase_like"/>
    <property type="match status" value="1"/>
</dbReference>
<dbReference type="SUPFAM" id="SSF81301">
    <property type="entry name" value="Nucleotidyltransferase"/>
    <property type="match status" value="1"/>
</dbReference>
<evidence type="ECO:0000256" key="8">
    <source>
        <dbReference type="ARBA" id="ARBA00022842"/>
    </source>
</evidence>
<dbReference type="InterPro" id="IPR043519">
    <property type="entry name" value="NT_sf"/>
</dbReference>
<keyword evidence="8" id="KW-0460">Magnesium</keyword>
<reference evidence="11 12" key="1">
    <citation type="submission" date="2019-11" db="EMBL/GenBank/DDBJ databases">
        <title>Pedobacter sp. HMF7647 Genome sequencing and assembly.</title>
        <authorList>
            <person name="Kang H."/>
            <person name="Kim H."/>
            <person name="Joh K."/>
        </authorList>
    </citation>
    <scope>NUCLEOTIDE SEQUENCE [LARGE SCALE GENOMIC DNA]</scope>
    <source>
        <strain evidence="11 12">HMF7647</strain>
    </source>
</reference>
<dbReference type="GO" id="GO:0046872">
    <property type="term" value="F:metal ion binding"/>
    <property type="evidence" value="ECO:0007669"/>
    <property type="project" value="UniProtKB-KW"/>
</dbReference>
<dbReference type="Gene3D" id="3.30.460.10">
    <property type="entry name" value="Beta Polymerase, domain 2"/>
    <property type="match status" value="1"/>
</dbReference>
<evidence type="ECO:0000256" key="5">
    <source>
        <dbReference type="ARBA" id="ARBA00022723"/>
    </source>
</evidence>
<evidence type="ECO:0000256" key="7">
    <source>
        <dbReference type="ARBA" id="ARBA00022840"/>
    </source>
</evidence>
<keyword evidence="12" id="KW-1185">Reference proteome</keyword>
<dbReference type="EMBL" id="WVHT01000005">
    <property type="protein sequence ID" value="MXV51759.1"/>
    <property type="molecule type" value="Genomic_DNA"/>
</dbReference>
<evidence type="ECO:0000313" key="11">
    <source>
        <dbReference type="EMBL" id="MXV51759.1"/>
    </source>
</evidence>
<dbReference type="PANTHER" id="PTHR33571">
    <property type="entry name" value="SSL8005 PROTEIN"/>
    <property type="match status" value="1"/>
</dbReference>